<dbReference type="Proteomes" id="UP000307087">
    <property type="component" value="Unassembled WGS sequence"/>
</dbReference>
<dbReference type="Pfam" id="PF02770">
    <property type="entry name" value="Acyl-CoA_dh_M"/>
    <property type="match status" value="1"/>
</dbReference>
<name>A0A4S8N054_9ACTN</name>
<dbReference type="FunFam" id="1.20.140.10:FF:000001">
    <property type="entry name" value="Acyl-CoA dehydrogenase"/>
    <property type="match status" value="1"/>
</dbReference>
<reference evidence="10 11" key="1">
    <citation type="journal article" date="2009" name="Int. J. Syst. Evol. Microbiol.">
        <title>Nocardioides caeni sp. nov., isolated from wastewater.</title>
        <authorList>
            <person name="Yoon J.H."/>
            <person name="Kang S.J."/>
            <person name="Park S."/>
            <person name="Kim W."/>
            <person name="Oh T.K."/>
        </authorList>
    </citation>
    <scope>NUCLEOTIDE SEQUENCE [LARGE SCALE GENOMIC DNA]</scope>
    <source>
        <strain evidence="10 11">DSM 23134</strain>
    </source>
</reference>
<dbReference type="Gene3D" id="1.10.540.10">
    <property type="entry name" value="Acyl-CoA dehydrogenase/oxidase, N-terminal domain"/>
    <property type="match status" value="1"/>
</dbReference>
<dbReference type="InterPro" id="IPR013786">
    <property type="entry name" value="AcylCoA_DH/ox_N"/>
</dbReference>
<dbReference type="InterPro" id="IPR037069">
    <property type="entry name" value="AcylCoA_DH/ox_N_sf"/>
</dbReference>
<dbReference type="Gene3D" id="1.20.140.10">
    <property type="entry name" value="Butyryl-CoA Dehydrogenase, subunit A, domain 3"/>
    <property type="match status" value="1"/>
</dbReference>
<dbReference type="PROSITE" id="PS00073">
    <property type="entry name" value="ACYL_COA_DH_2"/>
    <property type="match status" value="1"/>
</dbReference>
<evidence type="ECO:0000256" key="6">
    <source>
        <dbReference type="RuleBase" id="RU362125"/>
    </source>
</evidence>
<dbReference type="GO" id="GO:0050660">
    <property type="term" value="F:flavin adenine dinucleotide binding"/>
    <property type="evidence" value="ECO:0007669"/>
    <property type="project" value="InterPro"/>
</dbReference>
<dbReference type="GO" id="GO:0003995">
    <property type="term" value="F:acyl-CoA dehydrogenase activity"/>
    <property type="evidence" value="ECO:0007669"/>
    <property type="project" value="InterPro"/>
</dbReference>
<proteinExistence type="inferred from homology"/>
<keyword evidence="11" id="KW-1185">Reference proteome</keyword>
<gene>
    <name evidence="10" type="ORF">E9934_17045</name>
</gene>
<keyword evidence="3 6" id="KW-0285">Flavoprotein</keyword>
<accession>A0A4S8N054</accession>
<comment type="caution">
    <text evidence="10">The sequence shown here is derived from an EMBL/GenBank/DDBJ whole genome shotgun (WGS) entry which is preliminary data.</text>
</comment>
<feature type="domain" description="Acyl-CoA dehydrogenase/oxidase C-terminal" evidence="7">
    <location>
        <begin position="237"/>
        <end position="385"/>
    </location>
</feature>
<dbReference type="InterPro" id="IPR036250">
    <property type="entry name" value="AcylCo_DH-like_C"/>
</dbReference>
<comment type="cofactor">
    <cofactor evidence="1 6">
        <name>FAD</name>
        <dbReference type="ChEBI" id="CHEBI:57692"/>
    </cofactor>
</comment>
<feature type="domain" description="Acyl-CoA oxidase/dehydrogenase middle" evidence="8">
    <location>
        <begin position="130"/>
        <end position="225"/>
    </location>
</feature>
<dbReference type="PIRSF" id="PIRSF016578">
    <property type="entry name" value="HsaA"/>
    <property type="match status" value="1"/>
</dbReference>
<evidence type="ECO:0000256" key="5">
    <source>
        <dbReference type="ARBA" id="ARBA00023002"/>
    </source>
</evidence>
<keyword evidence="4 6" id="KW-0274">FAD</keyword>
<evidence type="ECO:0000259" key="7">
    <source>
        <dbReference type="Pfam" id="PF00441"/>
    </source>
</evidence>
<dbReference type="InterPro" id="IPR009100">
    <property type="entry name" value="AcylCoA_DH/oxidase_NM_dom_sf"/>
</dbReference>
<dbReference type="InterPro" id="IPR009075">
    <property type="entry name" value="AcylCo_DH/oxidase_C"/>
</dbReference>
<evidence type="ECO:0000256" key="3">
    <source>
        <dbReference type="ARBA" id="ARBA00022630"/>
    </source>
</evidence>
<evidence type="ECO:0000259" key="9">
    <source>
        <dbReference type="Pfam" id="PF02771"/>
    </source>
</evidence>
<evidence type="ECO:0000256" key="1">
    <source>
        <dbReference type="ARBA" id="ARBA00001974"/>
    </source>
</evidence>
<dbReference type="EMBL" id="STGW01000016">
    <property type="protein sequence ID" value="THV09140.1"/>
    <property type="molecule type" value="Genomic_DNA"/>
</dbReference>
<evidence type="ECO:0000313" key="10">
    <source>
        <dbReference type="EMBL" id="THV09140.1"/>
    </source>
</evidence>
<organism evidence="10 11">
    <name type="scientific">Nocardioides caeni</name>
    <dbReference type="NCBI Taxonomy" id="574700"/>
    <lineage>
        <taxon>Bacteria</taxon>
        <taxon>Bacillati</taxon>
        <taxon>Actinomycetota</taxon>
        <taxon>Actinomycetes</taxon>
        <taxon>Propionibacteriales</taxon>
        <taxon>Nocardioidaceae</taxon>
        <taxon>Nocardioides</taxon>
    </lineage>
</organism>
<dbReference type="PANTHER" id="PTHR43884">
    <property type="entry name" value="ACYL-COA DEHYDROGENASE"/>
    <property type="match status" value="1"/>
</dbReference>
<dbReference type="FunFam" id="2.40.110.10:FF:000002">
    <property type="entry name" value="Acyl-CoA dehydrogenase fadE12"/>
    <property type="match status" value="1"/>
</dbReference>
<feature type="domain" description="Acyl-CoA dehydrogenase/oxidase N-terminal" evidence="9">
    <location>
        <begin position="12"/>
        <end position="126"/>
    </location>
</feature>
<dbReference type="SUPFAM" id="SSF56645">
    <property type="entry name" value="Acyl-CoA dehydrogenase NM domain-like"/>
    <property type="match status" value="1"/>
</dbReference>
<dbReference type="InterPro" id="IPR046373">
    <property type="entry name" value="Acyl-CoA_Oxase/DH_mid-dom_sf"/>
</dbReference>
<dbReference type="AlphaFoldDB" id="A0A4S8N054"/>
<protein>
    <submittedName>
        <fullName evidence="10">Acyl-CoA dehydrogenase</fullName>
    </submittedName>
</protein>
<dbReference type="RefSeq" id="WP_136564107.1">
    <property type="nucleotide sequence ID" value="NZ_BAABLS010000006.1"/>
</dbReference>
<keyword evidence="5 6" id="KW-0560">Oxidoreductase</keyword>
<dbReference type="SUPFAM" id="SSF47203">
    <property type="entry name" value="Acyl-CoA dehydrogenase C-terminal domain-like"/>
    <property type="match status" value="1"/>
</dbReference>
<comment type="similarity">
    <text evidence="2 6">Belongs to the acyl-CoA dehydrogenase family.</text>
</comment>
<dbReference type="InterPro" id="IPR006089">
    <property type="entry name" value="Acyl-CoA_DH_CS"/>
</dbReference>
<evidence type="ECO:0000256" key="4">
    <source>
        <dbReference type="ARBA" id="ARBA00022827"/>
    </source>
</evidence>
<dbReference type="Pfam" id="PF02771">
    <property type="entry name" value="Acyl-CoA_dh_N"/>
    <property type="match status" value="1"/>
</dbReference>
<dbReference type="PANTHER" id="PTHR43884:SF12">
    <property type="entry name" value="ISOVALERYL-COA DEHYDROGENASE, MITOCHONDRIAL-RELATED"/>
    <property type="match status" value="1"/>
</dbReference>
<dbReference type="InterPro" id="IPR006091">
    <property type="entry name" value="Acyl-CoA_Oxase/DH_mid-dom"/>
</dbReference>
<evidence type="ECO:0000259" key="8">
    <source>
        <dbReference type="Pfam" id="PF02770"/>
    </source>
</evidence>
<dbReference type="Gene3D" id="2.40.110.10">
    <property type="entry name" value="Butyryl-CoA Dehydrogenase, subunit A, domain 2"/>
    <property type="match status" value="1"/>
</dbReference>
<dbReference type="PROSITE" id="PS00072">
    <property type="entry name" value="ACYL_COA_DH_1"/>
    <property type="match status" value="1"/>
</dbReference>
<sequence>MSSLNLRGGFYTEDHEAYRASVREFVRREVEPHHLDWEEERLVPRSAWEAAGANGILGLAVPEEYGGGGEPDFRYPMVVAEELATIGASSYCLGLRLQDDIVLPYLLELCTEEQKRRWLPGAASGEIVLAIAMTEPGAGSDLQGIRANAVRDGDGWILNGQKTFITNGINADLVIVFARTDPDAGSRGYSLLVVERDDPGFSRGRKLDKIGLAGQDTAELVFEDVRVGPDNVLGEIGQGLIYLMQRLPKERLSLAAQALAAAEAAVRWTQDYVFDRTAFGQRVGDLQATRFELAELETEVEITRAYIQNAALALNDGTLTTAEASKAKLWATEMQVRVTTRCLQLFGGYGYMNEYPIGRAFRDSRVQTIYGGTSQVMKEIIGRDIAGRYPKDATR</sequence>
<dbReference type="OrthoDB" id="8876745at2"/>
<evidence type="ECO:0000256" key="2">
    <source>
        <dbReference type="ARBA" id="ARBA00009347"/>
    </source>
</evidence>
<evidence type="ECO:0000313" key="11">
    <source>
        <dbReference type="Proteomes" id="UP000307087"/>
    </source>
</evidence>
<dbReference type="Pfam" id="PF00441">
    <property type="entry name" value="Acyl-CoA_dh_1"/>
    <property type="match status" value="1"/>
</dbReference>